<name>A0A0E9V5S6_ANGAN</name>
<organism evidence="1">
    <name type="scientific">Anguilla anguilla</name>
    <name type="common">European freshwater eel</name>
    <name type="synonym">Muraena anguilla</name>
    <dbReference type="NCBI Taxonomy" id="7936"/>
    <lineage>
        <taxon>Eukaryota</taxon>
        <taxon>Metazoa</taxon>
        <taxon>Chordata</taxon>
        <taxon>Craniata</taxon>
        <taxon>Vertebrata</taxon>
        <taxon>Euteleostomi</taxon>
        <taxon>Actinopterygii</taxon>
        <taxon>Neopterygii</taxon>
        <taxon>Teleostei</taxon>
        <taxon>Anguilliformes</taxon>
        <taxon>Anguillidae</taxon>
        <taxon>Anguilla</taxon>
    </lineage>
</organism>
<dbReference type="AlphaFoldDB" id="A0A0E9V5S6"/>
<reference evidence="1" key="2">
    <citation type="journal article" date="2015" name="Fish Shellfish Immunol.">
        <title>Early steps in the European eel (Anguilla anguilla)-Vibrio vulnificus interaction in the gills: Role of the RtxA13 toxin.</title>
        <authorList>
            <person name="Callol A."/>
            <person name="Pajuelo D."/>
            <person name="Ebbesson L."/>
            <person name="Teles M."/>
            <person name="MacKenzie S."/>
            <person name="Amaro C."/>
        </authorList>
    </citation>
    <scope>NUCLEOTIDE SEQUENCE</scope>
</reference>
<reference evidence="1" key="1">
    <citation type="submission" date="2014-11" db="EMBL/GenBank/DDBJ databases">
        <authorList>
            <person name="Amaro Gonzalez C."/>
        </authorList>
    </citation>
    <scope>NUCLEOTIDE SEQUENCE</scope>
</reference>
<proteinExistence type="predicted"/>
<protein>
    <submittedName>
        <fullName evidence="1">Uncharacterized protein</fullName>
    </submittedName>
</protein>
<dbReference type="EMBL" id="GBXM01035190">
    <property type="protein sequence ID" value="JAH73387.1"/>
    <property type="molecule type" value="Transcribed_RNA"/>
</dbReference>
<evidence type="ECO:0000313" key="1">
    <source>
        <dbReference type="EMBL" id="JAH73387.1"/>
    </source>
</evidence>
<accession>A0A0E9V5S6</accession>
<sequence length="40" mass="4319">MSFSSMSSYVTVSSQCISAKKSKLQAHCPDASTPRAWPGR</sequence>